<evidence type="ECO:0000256" key="1">
    <source>
        <dbReference type="SAM" id="Phobius"/>
    </source>
</evidence>
<keyword evidence="1" id="KW-0812">Transmembrane</keyword>
<name>A0A9P9EVD6_9HYPO</name>
<dbReference type="Proteomes" id="UP000717696">
    <property type="component" value="Unassembled WGS sequence"/>
</dbReference>
<proteinExistence type="predicted"/>
<reference evidence="2" key="1">
    <citation type="journal article" date="2021" name="Nat. Commun.">
        <title>Genetic determinants of endophytism in the Arabidopsis root mycobiome.</title>
        <authorList>
            <person name="Mesny F."/>
            <person name="Miyauchi S."/>
            <person name="Thiergart T."/>
            <person name="Pickel B."/>
            <person name="Atanasova L."/>
            <person name="Karlsson M."/>
            <person name="Huettel B."/>
            <person name="Barry K.W."/>
            <person name="Haridas S."/>
            <person name="Chen C."/>
            <person name="Bauer D."/>
            <person name="Andreopoulos W."/>
            <person name="Pangilinan J."/>
            <person name="LaButti K."/>
            <person name="Riley R."/>
            <person name="Lipzen A."/>
            <person name="Clum A."/>
            <person name="Drula E."/>
            <person name="Henrissat B."/>
            <person name="Kohler A."/>
            <person name="Grigoriev I.V."/>
            <person name="Martin F.M."/>
            <person name="Hacquard S."/>
        </authorList>
    </citation>
    <scope>NUCLEOTIDE SEQUENCE</scope>
    <source>
        <strain evidence="2">MPI-CAGE-AT-0021</strain>
    </source>
</reference>
<gene>
    <name evidence="2" type="ORF">B0J13DRAFT_554678</name>
</gene>
<comment type="caution">
    <text evidence="2">The sequence shown here is derived from an EMBL/GenBank/DDBJ whole genome shotgun (WGS) entry which is preliminary data.</text>
</comment>
<feature type="transmembrane region" description="Helical" evidence="1">
    <location>
        <begin position="16"/>
        <end position="35"/>
    </location>
</feature>
<dbReference type="OrthoDB" id="3945378at2759"/>
<evidence type="ECO:0000313" key="2">
    <source>
        <dbReference type="EMBL" id="KAH7145962.1"/>
    </source>
</evidence>
<dbReference type="EMBL" id="JAGMUU010000009">
    <property type="protein sequence ID" value="KAH7145962.1"/>
    <property type="molecule type" value="Genomic_DNA"/>
</dbReference>
<organism evidence="2 3">
    <name type="scientific">Dactylonectria estremocensis</name>
    <dbReference type="NCBI Taxonomy" id="1079267"/>
    <lineage>
        <taxon>Eukaryota</taxon>
        <taxon>Fungi</taxon>
        <taxon>Dikarya</taxon>
        <taxon>Ascomycota</taxon>
        <taxon>Pezizomycotina</taxon>
        <taxon>Sordariomycetes</taxon>
        <taxon>Hypocreomycetidae</taxon>
        <taxon>Hypocreales</taxon>
        <taxon>Nectriaceae</taxon>
        <taxon>Dactylonectria</taxon>
    </lineage>
</organism>
<keyword evidence="1" id="KW-0472">Membrane</keyword>
<protein>
    <submittedName>
        <fullName evidence="2">Uncharacterized protein</fullName>
    </submittedName>
</protein>
<keyword evidence="3" id="KW-1185">Reference proteome</keyword>
<feature type="transmembrane region" description="Helical" evidence="1">
    <location>
        <begin position="231"/>
        <end position="250"/>
    </location>
</feature>
<evidence type="ECO:0000313" key="3">
    <source>
        <dbReference type="Proteomes" id="UP000717696"/>
    </source>
</evidence>
<accession>A0A9P9EVD6</accession>
<feature type="transmembrane region" description="Helical" evidence="1">
    <location>
        <begin position="66"/>
        <end position="86"/>
    </location>
</feature>
<feature type="transmembrane region" description="Helical" evidence="1">
    <location>
        <begin position="192"/>
        <end position="211"/>
    </location>
</feature>
<feature type="transmembrane region" description="Helical" evidence="1">
    <location>
        <begin position="150"/>
        <end position="171"/>
    </location>
</feature>
<sequence length="268" mass="29595">MSQSCHLEGNPDLYGIGVRIGLYAQWMATLLITLFDPRNEGAYRVVNLIMQCAIFLGLCIDSTNGGTAVGSVITQILLCGSLSSLTGDGISHAGSFSGIFRVLFYTALSSYGCWFWFTGVDQMRIPDCSEEIAFFGRASINGRFRDFGKAASVIGIAISVGLICWNVYAAVLRRKGDFQYGPASRLWKRPQVELSLLLLSVGLIAFSIGAVEYLVDVNDISELSDVNSVGQFLPLLVGTISFFQTLMTTLRRRLIWRRRCLFLFGRHL</sequence>
<dbReference type="AlphaFoldDB" id="A0A9P9EVD6"/>
<feature type="transmembrane region" description="Helical" evidence="1">
    <location>
        <begin position="98"/>
        <end position="117"/>
    </location>
</feature>
<keyword evidence="1" id="KW-1133">Transmembrane helix</keyword>